<feature type="region of interest" description="Disordered" evidence="2">
    <location>
        <begin position="282"/>
        <end position="325"/>
    </location>
</feature>
<dbReference type="EMBL" id="GL378426">
    <property type="protein sequence ID" value="EFJ40136.1"/>
    <property type="molecule type" value="Genomic_DNA"/>
</dbReference>
<gene>
    <name evidence="4" type="ORF">VOLCADRAFT_108320</name>
</gene>
<keyword evidence="1" id="KW-0378">Hydrolase</keyword>
<dbReference type="InterPro" id="IPR052382">
    <property type="entry name" value="ABHD10_acyl-thioesterase"/>
</dbReference>
<name>D8UJF9_VOLCA</name>
<dbReference type="Proteomes" id="UP000001058">
    <property type="component" value="Unassembled WGS sequence"/>
</dbReference>
<protein>
    <recommendedName>
        <fullName evidence="3">Serine aminopeptidase S33 domain-containing protein</fullName>
    </recommendedName>
</protein>
<dbReference type="GeneID" id="9628252"/>
<dbReference type="AlphaFoldDB" id="D8UJF9"/>
<dbReference type="InParanoid" id="D8UJF9"/>
<dbReference type="SUPFAM" id="SSF53474">
    <property type="entry name" value="alpha/beta-Hydrolases"/>
    <property type="match status" value="1"/>
</dbReference>
<accession>D8UJF9</accession>
<evidence type="ECO:0000313" key="4">
    <source>
        <dbReference type="EMBL" id="EFJ40136.1"/>
    </source>
</evidence>
<dbReference type="PANTHER" id="PTHR16138">
    <property type="entry name" value="MYCOPHENOLIC ACID ACYL-GLUCURONIDE ESTERASE, MITOCHONDRIAL"/>
    <property type="match status" value="1"/>
</dbReference>
<organism evidence="5">
    <name type="scientific">Volvox carteri f. nagariensis</name>
    <dbReference type="NCBI Taxonomy" id="3068"/>
    <lineage>
        <taxon>Eukaryota</taxon>
        <taxon>Viridiplantae</taxon>
        <taxon>Chlorophyta</taxon>
        <taxon>core chlorophytes</taxon>
        <taxon>Chlorophyceae</taxon>
        <taxon>CS clade</taxon>
        <taxon>Chlamydomonadales</taxon>
        <taxon>Volvocaceae</taxon>
        <taxon>Volvox</taxon>
    </lineage>
</organism>
<dbReference type="InterPro" id="IPR029058">
    <property type="entry name" value="AB_hydrolase_fold"/>
</dbReference>
<evidence type="ECO:0000256" key="1">
    <source>
        <dbReference type="ARBA" id="ARBA00022801"/>
    </source>
</evidence>
<evidence type="ECO:0000313" key="5">
    <source>
        <dbReference type="Proteomes" id="UP000001058"/>
    </source>
</evidence>
<keyword evidence="5" id="KW-1185">Reference proteome</keyword>
<dbReference type="RefSeq" id="XP_002958793.1">
    <property type="nucleotide sequence ID" value="XM_002958747.1"/>
</dbReference>
<dbReference type="Gene3D" id="3.40.50.1820">
    <property type="entry name" value="alpha/beta hydrolase"/>
    <property type="match status" value="1"/>
</dbReference>
<feature type="region of interest" description="Disordered" evidence="2">
    <location>
        <begin position="124"/>
        <end position="204"/>
    </location>
</feature>
<dbReference type="Pfam" id="PF12146">
    <property type="entry name" value="Hydrolase_4"/>
    <property type="match status" value="1"/>
</dbReference>
<dbReference type="InterPro" id="IPR022742">
    <property type="entry name" value="Hydrolase_4"/>
</dbReference>
<feature type="domain" description="Serine aminopeptidase S33" evidence="3">
    <location>
        <begin position="14"/>
        <end position="84"/>
    </location>
</feature>
<dbReference type="OrthoDB" id="408373at2759"/>
<proteinExistence type="predicted"/>
<evidence type="ECO:0000259" key="3">
    <source>
        <dbReference type="Pfam" id="PF12146"/>
    </source>
</evidence>
<dbReference type="PANTHER" id="PTHR16138:SF7">
    <property type="entry name" value="PALMITOYL-PROTEIN THIOESTERASE ABHD10, MITOCHONDRIAL"/>
    <property type="match status" value="1"/>
</dbReference>
<dbReference type="GO" id="GO:0004553">
    <property type="term" value="F:hydrolase activity, hydrolyzing O-glycosyl compounds"/>
    <property type="evidence" value="ECO:0007669"/>
    <property type="project" value="TreeGrafter"/>
</dbReference>
<feature type="compositionally biased region" description="Pro residues" evidence="2">
    <location>
        <begin position="151"/>
        <end position="196"/>
    </location>
</feature>
<reference evidence="4 5" key="1">
    <citation type="journal article" date="2010" name="Science">
        <title>Genomic analysis of organismal complexity in the multicellular green alga Volvox carteri.</title>
        <authorList>
            <person name="Prochnik S.E."/>
            <person name="Umen J."/>
            <person name="Nedelcu A.M."/>
            <person name="Hallmann A."/>
            <person name="Miller S.M."/>
            <person name="Nishii I."/>
            <person name="Ferris P."/>
            <person name="Kuo A."/>
            <person name="Mitros T."/>
            <person name="Fritz-Laylin L.K."/>
            <person name="Hellsten U."/>
            <person name="Chapman J."/>
            <person name="Simakov O."/>
            <person name="Rensing S.A."/>
            <person name="Terry A."/>
            <person name="Pangilinan J."/>
            <person name="Kapitonov V."/>
            <person name="Jurka J."/>
            <person name="Salamov A."/>
            <person name="Shapiro H."/>
            <person name="Schmutz J."/>
            <person name="Grimwood J."/>
            <person name="Lindquist E."/>
            <person name="Lucas S."/>
            <person name="Grigoriev I.V."/>
            <person name="Schmitt R."/>
            <person name="Kirk D."/>
            <person name="Rokhsar D.S."/>
        </authorList>
    </citation>
    <scope>NUCLEOTIDE SEQUENCE [LARGE SCALE GENOMIC DNA]</scope>
    <source>
        <strain evidence="5">f. Nagariensis / Eve</strain>
    </source>
</reference>
<feature type="compositionally biased region" description="Low complexity" evidence="2">
    <location>
        <begin position="315"/>
        <end position="325"/>
    </location>
</feature>
<sequence>MTGAKVRRAFNIAAAYGCEFVCFDYSGFGASRGRQFESCGLQNWIYDAEALLTRVVRARRVILVALGSSIGGWVALRLLQRQAENQASSGSSSGSSPHTTPLTAAFGSDRFDLNRCCPPPASRGLMITVRSHPGQDNDNEPSAVEQQLLPLQPPQPQMCPVEPPEPPPSSLPPLPPPPPPLRPPPPPPPSPPPPSRSPLAAGPSSPTIAGLLLIAPAIDISELHWAALKEDQQHGVLHDGAQVSLGSPYEMDGGDTVGVSYFSQGRRNLVLCPSWVRDESLKPGESYLPGPLQRRQRQLGSSPLTPRHQPLGAPRQQQALQAAASSSAATATATVRAEATEAVFLRSPPLDCCLHSRFGEHGVGVGGINDDGARGHDDGDHGDSGVGVGGINGFAPADVPIVILHGSNDEVVPRELVEALLAVLNRHNELAAAATLSASTNNAVATTAPGPAAAANANTSTNAVVLQLQLDLVSDGDHRLSCAAGLGALQRRLVAQPDGGGGGPAPAPGGAAISRSLLSGPQSSYMMTWCYIASP</sequence>
<dbReference type="KEGG" id="vcn:VOLCADRAFT_108320"/>
<evidence type="ECO:0000256" key="2">
    <source>
        <dbReference type="SAM" id="MobiDB-lite"/>
    </source>
</evidence>